<evidence type="ECO:0000256" key="7">
    <source>
        <dbReference type="ARBA" id="ARBA00022786"/>
    </source>
</evidence>
<keyword evidence="9" id="KW-0539">Nucleus</keyword>
<dbReference type="GO" id="GO:0016567">
    <property type="term" value="P:protein ubiquitination"/>
    <property type="evidence" value="ECO:0007669"/>
    <property type="project" value="InterPro"/>
</dbReference>
<dbReference type="GO" id="GO:0008270">
    <property type="term" value="F:zinc ion binding"/>
    <property type="evidence" value="ECO:0007669"/>
    <property type="project" value="UniProtKB-KW"/>
</dbReference>
<dbReference type="GO" id="GO:0005634">
    <property type="term" value="C:nucleus"/>
    <property type="evidence" value="ECO:0007669"/>
    <property type="project" value="UniProtKB-SubCell"/>
</dbReference>
<gene>
    <name evidence="13" type="ORF">C2S53_012491</name>
</gene>
<dbReference type="AlphaFoldDB" id="A0AAD4JAK2"/>
<evidence type="ECO:0000256" key="6">
    <source>
        <dbReference type="ARBA" id="ARBA00022771"/>
    </source>
</evidence>
<keyword evidence="6" id="KW-0863">Zinc-finger</keyword>
<evidence type="ECO:0000256" key="1">
    <source>
        <dbReference type="ARBA" id="ARBA00000900"/>
    </source>
</evidence>
<comment type="caution">
    <text evidence="13">The sequence shown here is derived from an EMBL/GenBank/DDBJ whole genome shotgun (WGS) entry which is preliminary data.</text>
</comment>
<comment type="catalytic activity">
    <reaction evidence="1">
        <text>S-ubiquitinyl-[E2 ubiquitin-conjugating enzyme]-L-cysteine + [acceptor protein]-L-lysine = [E2 ubiquitin-conjugating enzyme]-L-cysteine + N(6)-ubiquitinyl-[acceptor protein]-L-lysine.</text>
        <dbReference type="EC" id="2.3.2.27"/>
    </reaction>
</comment>
<keyword evidence="8" id="KW-0862">Zinc</keyword>
<name>A0AAD4JAK2_PERFH</name>
<feature type="region of interest" description="Disordered" evidence="11">
    <location>
        <begin position="254"/>
        <end position="447"/>
    </location>
</feature>
<evidence type="ECO:0000256" key="5">
    <source>
        <dbReference type="ARBA" id="ARBA00022723"/>
    </source>
</evidence>
<dbReference type="PANTHER" id="PTHR13480:SF0">
    <property type="entry name" value="E3 UBIQUITIN-PROTEIN LIGASE HAKAI"/>
    <property type="match status" value="1"/>
</dbReference>
<feature type="compositionally biased region" description="Low complexity" evidence="11">
    <location>
        <begin position="309"/>
        <end position="321"/>
    </location>
</feature>
<dbReference type="Proteomes" id="UP001190926">
    <property type="component" value="Unassembled WGS sequence"/>
</dbReference>
<dbReference type="EMBL" id="SDAM02000107">
    <property type="protein sequence ID" value="KAH6829578.1"/>
    <property type="molecule type" value="Genomic_DNA"/>
</dbReference>
<evidence type="ECO:0000313" key="13">
    <source>
        <dbReference type="EMBL" id="KAH6829578.1"/>
    </source>
</evidence>
<dbReference type="EC" id="2.3.2.27" evidence="3"/>
<dbReference type="GO" id="GO:0030155">
    <property type="term" value="P:regulation of cell adhesion"/>
    <property type="evidence" value="ECO:0007669"/>
    <property type="project" value="TreeGrafter"/>
</dbReference>
<dbReference type="GO" id="GO:0061630">
    <property type="term" value="F:ubiquitin protein ligase activity"/>
    <property type="evidence" value="ECO:0007669"/>
    <property type="project" value="UniProtKB-EC"/>
</dbReference>
<keyword evidence="14" id="KW-1185">Reference proteome</keyword>
<keyword evidence="7" id="KW-0833">Ubl conjugation pathway</keyword>
<protein>
    <recommendedName>
        <fullName evidence="3">RING-type E3 ubiquitin transferase</fullName>
        <ecNumber evidence="3">2.3.2.27</ecNumber>
    </recommendedName>
</protein>
<keyword evidence="4" id="KW-0808">Transferase</keyword>
<reference evidence="13 14" key="1">
    <citation type="journal article" date="2021" name="Nat. Commun.">
        <title>Incipient diploidization of the medicinal plant Perilla within 10,000 years.</title>
        <authorList>
            <person name="Zhang Y."/>
            <person name="Shen Q."/>
            <person name="Leng L."/>
            <person name="Zhang D."/>
            <person name="Chen S."/>
            <person name="Shi Y."/>
            <person name="Ning Z."/>
            <person name="Chen S."/>
        </authorList>
    </citation>
    <scope>NUCLEOTIDE SEQUENCE [LARGE SCALE GENOMIC DNA]</scope>
    <source>
        <strain evidence="14">cv. PC099</strain>
    </source>
</reference>
<evidence type="ECO:0000256" key="11">
    <source>
        <dbReference type="SAM" id="MobiDB-lite"/>
    </source>
</evidence>
<evidence type="ECO:0000256" key="2">
    <source>
        <dbReference type="ARBA" id="ARBA00004123"/>
    </source>
</evidence>
<dbReference type="FunFam" id="3.30.40.10:FF:000280">
    <property type="entry name" value="E3 ubiquitin-protein ligase Hakai"/>
    <property type="match status" value="1"/>
</dbReference>
<proteinExistence type="inferred from homology"/>
<feature type="compositionally biased region" description="Polar residues" evidence="11">
    <location>
        <begin position="374"/>
        <end position="387"/>
    </location>
</feature>
<dbReference type="InterPro" id="IPR040380">
    <property type="entry name" value="HAKAI-like_RING-HC"/>
</dbReference>
<dbReference type="PANTHER" id="PTHR13480">
    <property type="entry name" value="E3 UBIQUITIN-PROTEIN LIGASE HAKAI-RELATED"/>
    <property type="match status" value="1"/>
</dbReference>
<comment type="subcellular location">
    <subcellularLocation>
        <location evidence="2">Nucleus</location>
    </subcellularLocation>
</comment>
<keyword evidence="5" id="KW-0479">Metal-binding</keyword>
<evidence type="ECO:0000256" key="4">
    <source>
        <dbReference type="ARBA" id="ARBA00022679"/>
    </source>
</evidence>
<evidence type="ECO:0000256" key="10">
    <source>
        <dbReference type="ARBA" id="ARBA00038499"/>
    </source>
</evidence>
<feature type="compositionally biased region" description="Pro residues" evidence="11">
    <location>
        <begin position="210"/>
        <end position="224"/>
    </location>
</feature>
<dbReference type="PROSITE" id="PS00518">
    <property type="entry name" value="ZF_RING_1"/>
    <property type="match status" value="1"/>
</dbReference>
<dbReference type="PROSITE" id="PS00028">
    <property type="entry name" value="ZINC_FINGER_C2H2_1"/>
    <property type="match status" value="1"/>
</dbReference>
<comment type="similarity">
    <text evidence="10">Belongs to the Hakai family.</text>
</comment>
<feature type="domain" description="C2H2-type" evidence="12">
    <location>
        <begin position="124"/>
        <end position="147"/>
    </location>
</feature>
<dbReference type="InterPro" id="IPR017907">
    <property type="entry name" value="Znf_RING_CS"/>
</dbReference>
<dbReference type="InterPro" id="IPR013083">
    <property type="entry name" value="Znf_RING/FYVE/PHD"/>
</dbReference>
<dbReference type="InterPro" id="IPR040383">
    <property type="entry name" value="HAKAI/CBLL2"/>
</dbReference>
<evidence type="ECO:0000256" key="3">
    <source>
        <dbReference type="ARBA" id="ARBA00012483"/>
    </source>
</evidence>
<dbReference type="Gene3D" id="3.30.40.10">
    <property type="entry name" value="Zinc/RING finger domain, C3HC4 (zinc finger)"/>
    <property type="match status" value="1"/>
</dbReference>
<feature type="region of interest" description="Disordered" evidence="11">
    <location>
        <begin position="152"/>
        <end position="238"/>
    </location>
</feature>
<feature type="compositionally biased region" description="Polar residues" evidence="11">
    <location>
        <begin position="352"/>
        <end position="364"/>
    </location>
</feature>
<dbReference type="CDD" id="cd16508">
    <property type="entry name" value="RING-HC_HAKAI-like"/>
    <property type="match status" value="1"/>
</dbReference>
<evidence type="ECO:0000256" key="8">
    <source>
        <dbReference type="ARBA" id="ARBA00022833"/>
    </source>
</evidence>
<organism evidence="13 14">
    <name type="scientific">Perilla frutescens var. hirtella</name>
    <name type="common">Perilla citriodora</name>
    <name type="synonym">Perilla setoyensis</name>
    <dbReference type="NCBI Taxonomy" id="608512"/>
    <lineage>
        <taxon>Eukaryota</taxon>
        <taxon>Viridiplantae</taxon>
        <taxon>Streptophyta</taxon>
        <taxon>Embryophyta</taxon>
        <taxon>Tracheophyta</taxon>
        <taxon>Spermatophyta</taxon>
        <taxon>Magnoliopsida</taxon>
        <taxon>eudicotyledons</taxon>
        <taxon>Gunneridae</taxon>
        <taxon>Pentapetalae</taxon>
        <taxon>asterids</taxon>
        <taxon>lamiids</taxon>
        <taxon>Lamiales</taxon>
        <taxon>Lamiaceae</taxon>
        <taxon>Nepetoideae</taxon>
        <taxon>Elsholtzieae</taxon>
        <taxon>Perilla</taxon>
    </lineage>
</organism>
<feature type="compositionally biased region" description="Pro residues" evidence="11">
    <location>
        <begin position="403"/>
        <end position="415"/>
    </location>
</feature>
<sequence length="447" mass="48409">MLQIRLSKPASETGSTAKPVLVDTVTVACPDHLVLADLPVAKSLGTACATAVIKSVGRRSRRQLGERVHFCVRCDFPVAIYGRLSPCEHAFCLDCARSDSLCYLCDERIQKIQTIKMMEGILICAAPHCLKSFLKKSDFELHINEVHADLLHPNKEKEGNESEAMSARRPSASDSTVQAPPRPAFSPHSSSQVHDREDKAQLPQSREQPPSRPAVQPRPTPPFPGQATDHPSEQHPDSIQSHAFDRATSQNHFPQQTFEGQGQGGGRQDSVNPNSVPAPPQFGYSPYASDGAQQFFGAPYGMARPDSTPESGSGQGSLLGFPPGPGPVNFAQNYPQWNAVPGSVPLEPPMVSQGTTDGFMNVDSQGRGFFQGDYGQNKSLEQRQSGNFVDPRDGKGILAPQPLHLPPPPPVPPPHLQRGRSYSGDHDGPPGFSWQPERRDSFGGAQD</sequence>
<accession>A0AAD4JAK2</accession>
<evidence type="ECO:0000313" key="14">
    <source>
        <dbReference type="Proteomes" id="UP001190926"/>
    </source>
</evidence>
<evidence type="ECO:0000259" key="12">
    <source>
        <dbReference type="PROSITE" id="PS00028"/>
    </source>
</evidence>
<evidence type="ECO:0000256" key="9">
    <source>
        <dbReference type="ARBA" id="ARBA00023242"/>
    </source>
</evidence>
<dbReference type="InterPro" id="IPR013087">
    <property type="entry name" value="Znf_C2H2_type"/>
</dbReference>